<reference evidence="2 3" key="1">
    <citation type="journal article" date="2014" name="Nat. Genet.">
        <title>Genome sequence of the hot pepper provides insights into the evolution of pungency in Capsicum species.</title>
        <authorList>
            <person name="Kim S."/>
            <person name="Park M."/>
            <person name="Yeom S.I."/>
            <person name="Kim Y.M."/>
            <person name="Lee J.M."/>
            <person name="Lee H.A."/>
            <person name="Seo E."/>
            <person name="Choi J."/>
            <person name="Cheong K."/>
            <person name="Kim K.T."/>
            <person name="Jung K."/>
            <person name="Lee G.W."/>
            <person name="Oh S.K."/>
            <person name="Bae C."/>
            <person name="Kim S.B."/>
            <person name="Lee H.Y."/>
            <person name="Kim S.Y."/>
            <person name="Kim M.S."/>
            <person name="Kang B.C."/>
            <person name="Jo Y.D."/>
            <person name="Yang H.B."/>
            <person name="Jeong H.J."/>
            <person name="Kang W.H."/>
            <person name="Kwon J.K."/>
            <person name="Shin C."/>
            <person name="Lim J.Y."/>
            <person name="Park J.H."/>
            <person name="Huh J.H."/>
            <person name="Kim J.S."/>
            <person name="Kim B.D."/>
            <person name="Cohen O."/>
            <person name="Paran I."/>
            <person name="Suh M.C."/>
            <person name="Lee S.B."/>
            <person name="Kim Y.K."/>
            <person name="Shin Y."/>
            <person name="Noh S.J."/>
            <person name="Park J."/>
            <person name="Seo Y.S."/>
            <person name="Kwon S.Y."/>
            <person name="Kim H.A."/>
            <person name="Park J.M."/>
            <person name="Kim H.J."/>
            <person name="Choi S.B."/>
            <person name="Bosland P.W."/>
            <person name="Reeves G."/>
            <person name="Jo S.H."/>
            <person name="Lee B.W."/>
            <person name="Cho H.T."/>
            <person name="Choi H.S."/>
            <person name="Lee M.S."/>
            <person name="Yu Y."/>
            <person name="Do Choi Y."/>
            <person name="Park B.S."/>
            <person name="van Deynze A."/>
            <person name="Ashrafi H."/>
            <person name="Hill T."/>
            <person name="Kim W.T."/>
            <person name="Pai H.S."/>
            <person name="Ahn H.K."/>
            <person name="Yeam I."/>
            <person name="Giovannoni J.J."/>
            <person name="Rose J.K."/>
            <person name="Sorensen I."/>
            <person name="Lee S.J."/>
            <person name="Kim R.W."/>
            <person name="Choi I.Y."/>
            <person name="Choi B.S."/>
            <person name="Lim J.S."/>
            <person name="Lee Y.H."/>
            <person name="Choi D."/>
        </authorList>
    </citation>
    <scope>NUCLEOTIDE SEQUENCE [LARGE SCALE GENOMIC DNA]</scope>
    <source>
        <strain evidence="3">cv. CM334</strain>
    </source>
</reference>
<protein>
    <submittedName>
        <fullName evidence="2">Uncharacterized protein</fullName>
    </submittedName>
</protein>
<dbReference type="Proteomes" id="UP000222542">
    <property type="component" value="Unassembled WGS sequence"/>
</dbReference>
<dbReference type="AlphaFoldDB" id="A0A2G2XUK2"/>
<evidence type="ECO:0000313" key="2">
    <source>
        <dbReference type="EMBL" id="PHT60991.1"/>
    </source>
</evidence>
<dbReference type="Gramene" id="PHT60991">
    <property type="protein sequence ID" value="PHT60991"/>
    <property type="gene ID" value="T459_35159"/>
</dbReference>
<keyword evidence="3" id="KW-1185">Reference proteome</keyword>
<organism evidence="2 3">
    <name type="scientific">Capsicum annuum</name>
    <name type="common">Capsicum pepper</name>
    <dbReference type="NCBI Taxonomy" id="4072"/>
    <lineage>
        <taxon>Eukaryota</taxon>
        <taxon>Viridiplantae</taxon>
        <taxon>Streptophyta</taxon>
        <taxon>Embryophyta</taxon>
        <taxon>Tracheophyta</taxon>
        <taxon>Spermatophyta</taxon>
        <taxon>Magnoliopsida</taxon>
        <taxon>eudicotyledons</taxon>
        <taxon>Gunneridae</taxon>
        <taxon>Pentapetalae</taxon>
        <taxon>asterids</taxon>
        <taxon>lamiids</taxon>
        <taxon>Solanales</taxon>
        <taxon>Solanaceae</taxon>
        <taxon>Solanoideae</taxon>
        <taxon>Capsiceae</taxon>
        <taxon>Capsicum</taxon>
    </lineage>
</organism>
<feature type="region of interest" description="Disordered" evidence="1">
    <location>
        <begin position="83"/>
        <end position="102"/>
    </location>
</feature>
<name>A0A2G2XUK2_CAPAN</name>
<dbReference type="STRING" id="4072.A0A2G2XUK2"/>
<proteinExistence type="predicted"/>
<evidence type="ECO:0000313" key="3">
    <source>
        <dbReference type="Proteomes" id="UP000222542"/>
    </source>
</evidence>
<reference evidence="2 3" key="2">
    <citation type="journal article" date="2017" name="Genome Biol.">
        <title>New reference genome sequences of hot pepper reveal the massive evolution of plant disease-resistance genes by retroduplication.</title>
        <authorList>
            <person name="Kim S."/>
            <person name="Park J."/>
            <person name="Yeom S.I."/>
            <person name="Kim Y.M."/>
            <person name="Seo E."/>
            <person name="Kim K.T."/>
            <person name="Kim M.S."/>
            <person name="Lee J.M."/>
            <person name="Cheong K."/>
            <person name="Shin H.S."/>
            <person name="Kim S.B."/>
            <person name="Han K."/>
            <person name="Lee J."/>
            <person name="Park M."/>
            <person name="Lee H.A."/>
            <person name="Lee H.Y."/>
            <person name="Lee Y."/>
            <person name="Oh S."/>
            <person name="Lee J.H."/>
            <person name="Choi E."/>
            <person name="Choi E."/>
            <person name="Lee S.E."/>
            <person name="Jeon J."/>
            <person name="Kim H."/>
            <person name="Choi G."/>
            <person name="Song H."/>
            <person name="Lee J."/>
            <person name="Lee S.C."/>
            <person name="Kwon J.K."/>
            <person name="Lee H.Y."/>
            <person name="Koo N."/>
            <person name="Hong Y."/>
            <person name="Kim R.W."/>
            <person name="Kang W.H."/>
            <person name="Huh J.H."/>
            <person name="Kang B.C."/>
            <person name="Yang T.J."/>
            <person name="Lee Y.H."/>
            <person name="Bennetzen J.L."/>
            <person name="Choi D."/>
        </authorList>
    </citation>
    <scope>NUCLEOTIDE SEQUENCE [LARGE SCALE GENOMIC DNA]</scope>
    <source>
        <strain evidence="3">cv. CM334</strain>
    </source>
</reference>
<comment type="caution">
    <text evidence="2">The sequence shown here is derived from an EMBL/GenBank/DDBJ whole genome shotgun (WGS) entry which is preliminary data.</text>
</comment>
<sequence length="102" mass="11811">MDERRGEVRSVSWRGEVMCTVNHQERKELIEALHNNRKFADLPKITQASRRERTTSYNKGCRACNYHGETKGALQTLEVLLDSRPHTKENSNGNIDKLDQDK</sequence>
<gene>
    <name evidence="2" type="ORF">T459_35159</name>
</gene>
<accession>A0A2G2XUK2</accession>
<evidence type="ECO:0000256" key="1">
    <source>
        <dbReference type="SAM" id="MobiDB-lite"/>
    </source>
</evidence>
<dbReference type="EMBL" id="AYRZ02000368">
    <property type="protein sequence ID" value="PHT60991.1"/>
    <property type="molecule type" value="Genomic_DNA"/>
</dbReference>